<dbReference type="EMBL" id="UZAE01009113">
    <property type="protein sequence ID" value="VDO02784.1"/>
    <property type="molecule type" value="Genomic_DNA"/>
</dbReference>
<evidence type="ECO:0000313" key="3">
    <source>
        <dbReference type="WBParaSite" id="HNAJ_0000692801-mRNA-1"/>
    </source>
</evidence>
<sequence length="84" mass="9567">MRGQLGQILAEEEKPESKEREALLEKAREAFKEGLQQKEVLSQCVAAEPRYGEAWCRVSKDVRNWRLRSADLLPMVADSLPIPS</sequence>
<accession>A0A0R3TIN7</accession>
<proteinExistence type="predicted"/>
<name>A0A0R3TIN7_RODNA</name>
<keyword evidence="2" id="KW-1185">Reference proteome</keyword>
<dbReference type="OrthoDB" id="440128at2759"/>
<evidence type="ECO:0000313" key="1">
    <source>
        <dbReference type="EMBL" id="VDO02784.1"/>
    </source>
</evidence>
<reference evidence="3" key="1">
    <citation type="submission" date="2017-02" db="UniProtKB">
        <authorList>
            <consortium name="WormBaseParasite"/>
        </authorList>
    </citation>
    <scope>IDENTIFICATION</scope>
</reference>
<organism evidence="3">
    <name type="scientific">Rodentolepis nana</name>
    <name type="common">Dwarf tapeworm</name>
    <name type="synonym">Hymenolepis nana</name>
    <dbReference type="NCBI Taxonomy" id="102285"/>
    <lineage>
        <taxon>Eukaryota</taxon>
        <taxon>Metazoa</taxon>
        <taxon>Spiralia</taxon>
        <taxon>Lophotrochozoa</taxon>
        <taxon>Platyhelminthes</taxon>
        <taxon>Cestoda</taxon>
        <taxon>Eucestoda</taxon>
        <taxon>Cyclophyllidea</taxon>
        <taxon>Hymenolepididae</taxon>
        <taxon>Rodentolepis</taxon>
    </lineage>
</organism>
<dbReference type="STRING" id="102285.A0A0R3TIN7"/>
<dbReference type="Proteomes" id="UP000278807">
    <property type="component" value="Unassembled WGS sequence"/>
</dbReference>
<reference evidence="1 2" key="2">
    <citation type="submission" date="2018-11" db="EMBL/GenBank/DDBJ databases">
        <authorList>
            <consortium name="Pathogen Informatics"/>
        </authorList>
    </citation>
    <scope>NUCLEOTIDE SEQUENCE [LARGE SCALE GENOMIC DNA]</scope>
</reference>
<dbReference type="AlphaFoldDB" id="A0A0R3TIN7"/>
<protein>
    <submittedName>
        <fullName evidence="3">Clathrin light chain</fullName>
    </submittedName>
</protein>
<gene>
    <name evidence="1" type="ORF">HNAJ_LOCUS6924</name>
</gene>
<evidence type="ECO:0000313" key="2">
    <source>
        <dbReference type="Proteomes" id="UP000278807"/>
    </source>
</evidence>
<dbReference type="WBParaSite" id="HNAJ_0000692801-mRNA-1">
    <property type="protein sequence ID" value="HNAJ_0000692801-mRNA-1"/>
    <property type="gene ID" value="HNAJ_0000692801"/>
</dbReference>